<dbReference type="InterPro" id="IPR004358">
    <property type="entry name" value="Sig_transdc_His_kin-like_C"/>
</dbReference>
<evidence type="ECO:0000259" key="7">
    <source>
        <dbReference type="PROSITE" id="PS50109"/>
    </source>
</evidence>
<evidence type="ECO:0000313" key="8">
    <source>
        <dbReference type="EMBL" id="RAV99002.1"/>
    </source>
</evidence>
<evidence type="ECO:0000256" key="2">
    <source>
        <dbReference type="ARBA" id="ARBA00012438"/>
    </source>
</evidence>
<evidence type="ECO:0000256" key="5">
    <source>
        <dbReference type="ARBA" id="ARBA00022777"/>
    </source>
</evidence>
<keyword evidence="3" id="KW-0597">Phosphoprotein</keyword>
<dbReference type="FunFam" id="3.30.565.10:FF:000006">
    <property type="entry name" value="Sensor histidine kinase WalK"/>
    <property type="match status" value="1"/>
</dbReference>
<proteinExistence type="predicted"/>
<dbReference type="Gene3D" id="1.10.287.130">
    <property type="match status" value="1"/>
</dbReference>
<evidence type="ECO:0000256" key="3">
    <source>
        <dbReference type="ARBA" id="ARBA00022553"/>
    </source>
</evidence>
<feature type="transmembrane region" description="Helical" evidence="6">
    <location>
        <begin position="720"/>
        <end position="741"/>
    </location>
</feature>
<keyword evidence="6" id="KW-0472">Membrane</keyword>
<dbReference type="InterPro" id="IPR013783">
    <property type="entry name" value="Ig-like_fold"/>
</dbReference>
<dbReference type="GO" id="GO:0000155">
    <property type="term" value="F:phosphorelay sensor kinase activity"/>
    <property type="evidence" value="ECO:0007669"/>
    <property type="project" value="InterPro"/>
</dbReference>
<dbReference type="InterPro" id="IPR003594">
    <property type="entry name" value="HATPase_dom"/>
</dbReference>
<keyword evidence="6" id="KW-0812">Transmembrane</keyword>
<keyword evidence="4" id="KW-0808">Transferase</keyword>
<dbReference type="Gene3D" id="2.60.40.10">
    <property type="entry name" value="Immunoglobulins"/>
    <property type="match status" value="1"/>
</dbReference>
<gene>
    <name evidence="8" type="ORF">DQQ10_20610</name>
</gene>
<dbReference type="InterPro" id="IPR036890">
    <property type="entry name" value="HATPase_C_sf"/>
</dbReference>
<keyword evidence="9" id="KW-1185">Reference proteome</keyword>
<dbReference type="InterPro" id="IPR015943">
    <property type="entry name" value="WD40/YVTN_repeat-like_dom_sf"/>
</dbReference>
<dbReference type="SUPFAM" id="SSF63829">
    <property type="entry name" value="Calcium-dependent phosphotriesterase"/>
    <property type="match status" value="1"/>
</dbReference>
<dbReference type="EC" id="2.7.13.3" evidence="2"/>
<dbReference type="SUPFAM" id="SSF55874">
    <property type="entry name" value="ATPase domain of HSP90 chaperone/DNA topoisomerase II/histidine kinase"/>
    <property type="match status" value="1"/>
</dbReference>
<dbReference type="InterPro" id="IPR003661">
    <property type="entry name" value="HisK_dim/P_dom"/>
</dbReference>
<dbReference type="SUPFAM" id="SSF47384">
    <property type="entry name" value="Homodimeric domain of signal transducing histidine kinase"/>
    <property type="match status" value="1"/>
</dbReference>
<dbReference type="PANTHER" id="PTHR43547:SF2">
    <property type="entry name" value="HYBRID SIGNAL TRANSDUCTION HISTIDINE KINASE C"/>
    <property type="match status" value="1"/>
</dbReference>
<dbReference type="AlphaFoldDB" id="A0A364XZF9"/>
<feature type="domain" description="Histidine kinase" evidence="7">
    <location>
        <begin position="783"/>
        <end position="998"/>
    </location>
</feature>
<accession>A0A364XZF9</accession>
<name>A0A364XZF9_9BACT</name>
<keyword evidence="5" id="KW-0418">Kinase</keyword>
<reference evidence="8 9" key="1">
    <citation type="submission" date="2018-06" db="EMBL/GenBank/DDBJ databases">
        <title>Chryseolinea flavus sp. nov., a member of the phylum Bacteroidetes isolated from soil.</title>
        <authorList>
            <person name="Li Y."/>
            <person name="Wang J."/>
        </authorList>
    </citation>
    <scope>NUCLEOTIDE SEQUENCE [LARGE SCALE GENOMIC DNA]</scope>
    <source>
        <strain evidence="8 9">SDU1-6</strain>
    </source>
</reference>
<evidence type="ECO:0000313" key="9">
    <source>
        <dbReference type="Proteomes" id="UP000251889"/>
    </source>
</evidence>
<dbReference type="PROSITE" id="PS50109">
    <property type="entry name" value="HIS_KIN"/>
    <property type="match status" value="1"/>
</dbReference>
<dbReference type="PANTHER" id="PTHR43547">
    <property type="entry name" value="TWO-COMPONENT HISTIDINE KINASE"/>
    <property type="match status" value="1"/>
</dbReference>
<dbReference type="Proteomes" id="UP000251889">
    <property type="component" value="Unassembled WGS sequence"/>
</dbReference>
<evidence type="ECO:0000256" key="6">
    <source>
        <dbReference type="SAM" id="Phobius"/>
    </source>
</evidence>
<dbReference type="InterPro" id="IPR005467">
    <property type="entry name" value="His_kinase_dom"/>
</dbReference>
<dbReference type="CDD" id="cd00075">
    <property type="entry name" value="HATPase"/>
    <property type="match status" value="1"/>
</dbReference>
<protein>
    <recommendedName>
        <fullName evidence="2">histidine kinase</fullName>
        <ecNumber evidence="2">2.7.13.3</ecNumber>
    </recommendedName>
</protein>
<evidence type="ECO:0000256" key="4">
    <source>
        <dbReference type="ARBA" id="ARBA00022679"/>
    </source>
</evidence>
<comment type="caution">
    <text evidence="8">The sequence shown here is derived from an EMBL/GenBank/DDBJ whole genome shotgun (WGS) entry which is preliminary data.</text>
</comment>
<comment type="catalytic activity">
    <reaction evidence="1">
        <text>ATP + protein L-histidine = ADP + protein N-phospho-L-histidine.</text>
        <dbReference type="EC" id="2.7.13.3"/>
    </reaction>
</comment>
<dbReference type="OrthoDB" id="9809670at2"/>
<dbReference type="InterPro" id="IPR036097">
    <property type="entry name" value="HisK_dim/P_sf"/>
</dbReference>
<dbReference type="PRINTS" id="PR00344">
    <property type="entry name" value="BCTRLSENSOR"/>
</dbReference>
<dbReference type="Gene3D" id="2.130.10.10">
    <property type="entry name" value="YVTN repeat-like/Quinoprotein amine dehydrogenase"/>
    <property type="match status" value="3"/>
</dbReference>
<dbReference type="SMART" id="SM00388">
    <property type="entry name" value="HisKA"/>
    <property type="match status" value="1"/>
</dbReference>
<dbReference type="RefSeq" id="WP_112748815.1">
    <property type="nucleotide sequence ID" value="NZ_QMFY01000013.1"/>
</dbReference>
<sequence length="998" mass="112911">MRSIFILFTLLHFSVQAQEYYFKQYRVEKGLPSDIVKACVQDSLGYFWNATDEGLVKYDGVKFTSYREATHSNFVKGFFTTRSGKLFAFGDLDLIEIKNYGDTVLFKKICPVSRVASDSALSYPKLLYEDLQGNIWVSESQAVVRLHQKSLKRYEFTLEHRSPQFLRSFSFFEDRKHRLHAVSFQGTVFRYNHAADKFEPITLKLPEGVEYVSVRDTMLLIGASNGVFTAGLNADGDFTNPQQYYAVPQVSFMAWLSPNKLLIATRGNRHFITDLSRGEVKQLPHIINNINHVYISRENDIWASSNEGLIMMREDLFQQADDGVADFIESITEDPDAGIIYYATSTTLYAFHRATRKNEVVLHLPTGYFQSLLFTKDGLWVANAFRVFLFSQGRIQHEFDFSKNGRFVTSLNKDNAGNIWLAIPGSPRACMIDAKRQLKYFDVPLGNEGVINAICSGREGVYIVSAGKSSYLFFKSYQDSTFKNVSIPITFSTQSDFNVADAVVAQDKLWLATSEGLLSFDHQKIERIDLGSRFSTLPVKAVGLHPEKKLLAANAYGMLLYDTKTGGNDLFNESSGLLSNTITHHGFFVSKDQTVWVGTAKGIVFSEHPLNKLTKTPRPQFILTLSNGKKVSIDHQDIPHGSFLSFEVSSITFPENEVTFQYRLLPNETWMTTHDPELKFSDLDAGNYSLEVRAKKNGPYSWSDSSHLSFTITKPFWQRVWFYMLCFAALFTVMTLVIVGIKAREKARRLELQRLIDERTNELRVSNEELINLNLEKNNLIGIVAHDLKSPLSQILSLLSLIKLTGKIDADSQKYLGFMETSTSRLMDMIGKILDVDGIESKQLNLKMERVSLDQVFNAVTDRFIDEAIKKKINIARNIDKSAIAKVDKNYVEQVLENLVSNAIKFSPLDKNVFVNLHVEADRVICEIKDEGPGLTEDDKKKLFSKYQKLSARPTGNESSTGLGLSIVKKFVGAMDGEIWCESEEGKGASFYVSFTKG</sequence>
<organism evidence="8 9">
    <name type="scientific">Pseudochryseolinea flava</name>
    <dbReference type="NCBI Taxonomy" id="2059302"/>
    <lineage>
        <taxon>Bacteria</taxon>
        <taxon>Pseudomonadati</taxon>
        <taxon>Bacteroidota</taxon>
        <taxon>Cytophagia</taxon>
        <taxon>Cytophagales</taxon>
        <taxon>Fulvivirgaceae</taxon>
        <taxon>Pseudochryseolinea</taxon>
    </lineage>
</organism>
<dbReference type="Pfam" id="PF00512">
    <property type="entry name" value="HisKA"/>
    <property type="match status" value="1"/>
</dbReference>
<keyword evidence="6" id="KW-1133">Transmembrane helix</keyword>
<dbReference type="SMART" id="SM00387">
    <property type="entry name" value="HATPase_c"/>
    <property type="match status" value="1"/>
</dbReference>
<dbReference type="Pfam" id="PF02518">
    <property type="entry name" value="HATPase_c"/>
    <property type="match status" value="1"/>
</dbReference>
<dbReference type="Gene3D" id="3.30.565.10">
    <property type="entry name" value="Histidine kinase-like ATPase, C-terminal domain"/>
    <property type="match status" value="1"/>
</dbReference>
<dbReference type="EMBL" id="QMFY01000013">
    <property type="protein sequence ID" value="RAV99002.1"/>
    <property type="molecule type" value="Genomic_DNA"/>
</dbReference>
<evidence type="ECO:0000256" key="1">
    <source>
        <dbReference type="ARBA" id="ARBA00000085"/>
    </source>
</evidence>